<sequence length="416" mass="43848">MILCLVVIAAVTGLWSLYARRLEEWNVRAPLVMVLAGIATGLVTPAIAASLDEGVAQHVAEIILAVLLFVDATEVHGGRLFGAEPGMAVRTLLIAMPLSLVAAVWLGGLLLPADLSWAALLVIACALVPIDLAPAESLVRDRLVPARVRDVLNVEGGYNDGIVSPIFAFALILAGTSSPADTPLEALATAVPSAVKAVGCGFAFGLGVAWLMNLAERREWVTGQSRRILVVALPLFTYTATVELGGNGFVAAFVCGIAFRFLRQVAPRKGMKVVAQTPELQLLEDTAALLTVGMWFFLGNVVVMTVREGVGWKVVLYCLGVLTVVRVVPMLLAMIRSSTSVRERLIIGAIGPRGTTSIVFGLLAFNDLPSGELADTALTTMTLTVIASVLIHGPGAVIIGRVSHHELSGNLPSKRT</sequence>
<organism evidence="10 11">
    <name type="scientific">Actinoplanes couchii</name>
    <dbReference type="NCBI Taxonomy" id="403638"/>
    <lineage>
        <taxon>Bacteria</taxon>
        <taxon>Bacillati</taxon>
        <taxon>Actinomycetota</taxon>
        <taxon>Actinomycetes</taxon>
        <taxon>Micromonosporales</taxon>
        <taxon>Micromonosporaceae</taxon>
        <taxon>Actinoplanes</taxon>
    </lineage>
</organism>
<feature type="domain" description="Cation/H+ exchanger transmembrane" evidence="9">
    <location>
        <begin position="7"/>
        <end position="393"/>
    </location>
</feature>
<evidence type="ECO:0000259" key="9">
    <source>
        <dbReference type="Pfam" id="PF00999"/>
    </source>
</evidence>
<dbReference type="PANTHER" id="PTHR32507">
    <property type="entry name" value="NA(+)/H(+) ANTIPORTER 1"/>
    <property type="match status" value="1"/>
</dbReference>
<feature type="transmembrane region" description="Helical" evidence="8">
    <location>
        <begin position="117"/>
        <end position="135"/>
    </location>
</feature>
<feature type="transmembrane region" description="Helical" evidence="8">
    <location>
        <begin position="29"/>
        <end position="51"/>
    </location>
</feature>
<evidence type="ECO:0000256" key="2">
    <source>
        <dbReference type="ARBA" id="ARBA00022448"/>
    </source>
</evidence>
<feature type="transmembrane region" description="Helical" evidence="8">
    <location>
        <begin position="227"/>
        <end position="242"/>
    </location>
</feature>
<feature type="transmembrane region" description="Helical" evidence="8">
    <location>
        <begin position="377"/>
        <end position="399"/>
    </location>
</feature>
<comment type="subcellular location">
    <subcellularLocation>
        <location evidence="1">Cell membrane</location>
        <topology evidence="1">Multi-pass membrane protein</topology>
    </subcellularLocation>
</comment>
<protein>
    <submittedName>
        <fullName evidence="10">Sodium/hydrogen exchanger</fullName>
    </submittedName>
</protein>
<evidence type="ECO:0000256" key="7">
    <source>
        <dbReference type="ARBA" id="ARBA00023136"/>
    </source>
</evidence>
<feature type="transmembrane region" description="Helical" evidence="8">
    <location>
        <begin position="89"/>
        <end position="111"/>
    </location>
</feature>
<evidence type="ECO:0000313" key="11">
    <source>
        <dbReference type="Proteomes" id="UP000612282"/>
    </source>
</evidence>
<evidence type="ECO:0000313" key="10">
    <source>
        <dbReference type="EMBL" id="GID60774.1"/>
    </source>
</evidence>
<feature type="transmembrane region" description="Helical" evidence="8">
    <location>
        <begin position="156"/>
        <end position="174"/>
    </location>
</feature>
<keyword evidence="2" id="KW-0813">Transport</keyword>
<keyword evidence="3" id="KW-0050">Antiport</keyword>
<evidence type="ECO:0000256" key="4">
    <source>
        <dbReference type="ARBA" id="ARBA00022692"/>
    </source>
</evidence>
<keyword evidence="4 8" id="KW-0812">Transmembrane</keyword>
<dbReference type="InterPro" id="IPR006153">
    <property type="entry name" value="Cation/H_exchanger_TM"/>
</dbReference>
<keyword evidence="7 8" id="KW-0472">Membrane</keyword>
<dbReference type="EMBL" id="BOMG01000114">
    <property type="protein sequence ID" value="GID60774.1"/>
    <property type="molecule type" value="Genomic_DNA"/>
</dbReference>
<reference evidence="10 11" key="1">
    <citation type="submission" date="2021-01" db="EMBL/GenBank/DDBJ databases">
        <title>Whole genome shotgun sequence of Actinoplanes couchii NBRC 106145.</title>
        <authorList>
            <person name="Komaki H."/>
            <person name="Tamura T."/>
        </authorList>
    </citation>
    <scope>NUCLEOTIDE SEQUENCE [LARGE SCALE GENOMIC DNA]</scope>
    <source>
        <strain evidence="10 11">NBRC 106145</strain>
    </source>
</reference>
<gene>
    <name evidence="10" type="ORF">Aco03nite_091780</name>
</gene>
<proteinExistence type="predicted"/>
<dbReference type="Pfam" id="PF00999">
    <property type="entry name" value="Na_H_Exchanger"/>
    <property type="match status" value="1"/>
</dbReference>
<feature type="transmembrane region" description="Helical" evidence="8">
    <location>
        <begin position="312"/>
        <end position="333"/>
    </location>
</feature>
<keyword evidence="6" id="KW-0406">Ion transport</keyword>
<evidence type="ECO:0000256" key="3">
    <source>
        <dbReference type="ARBA" id="ARBA00022449"/>
    </source>
</evidence>
<evidence type="ECO:0000256" key="5">
    <source>
        <dbReference type="ARBA" id="ARBA00022989"/>
    </source>
</evidence>
<dbReference type="PANTHER" id="PTHR32507:SF8">
    <property type="entry name" value="CNH1P"/>
    <property type="match status" value="1"/>
</dbReference>
<name>A0ABQ3XQJ5_9ACTN</name>
<dbReference type="Proteomes" id="UP000612282">
    <property type="component" value="Unassembled WGS sequence"/>
</dbReference>
<feature type="transmembrane region" description="Helical" evidence="8">
    <location>
        <begin position="194"/>
        <end position="215"/>
    </location>
</feature>
<keyword evidence="11" id="KW-1185">Reference proteome</keyword>
<evidence type="ECO:0000256" key="6">
    <source>
        <dbReference type="ARBA" id="ARBA00023065"/>
    </source>
</evidence>
<evidence type="ECO:0000256" key="8">
    <source>
        <dbReference type="SAM" id="Phobius"/>
    </source>
</evidence>
<accession>A0ABQ3XQJ5</accession>
<feature type="transmembrane region" description="Helical" evidence="8">
    <location>
        <begin position="287"/>
        <end position="306"/>
    </location>
</feature>
<comment type="caution">
    <text evidence="10">The sequence shown here is derived from an EMBL/GenBank/DDBJ whole genome shotgun (WGS) entry which is preliminary data.</text>
</comment>
<keyword evidence="5 8" id="KW-1133">Transmembrane helix</keyword>
<evidence type="ECO:0000256" key="1">
    <source>
        <dbReference type="ARBA" id="ARBA00004651"/>
    </source>
</evidence>